<feature type="compositionally biased region" description="Acidic residues" evidence="1">
    <location>
        <begin position="1"/>
        <end position="14"/>
    </location>
</feature>
<proteinExistence type="predicted"/>
<dbReference type="InParanoid" id="A0A7C8IRJ0"/>
<feature type="region of interest" description="Disordered" evidence="1">
    <location>
        <begin position="1"/>
        <end position="23"/>
    </location>
</feature>
<evidence type="ECO:0000259" key="2">
    <source>
        <dbReference type="PROSITE" id="PS50174"/>
    </source>
</evidence>
<feature type="region of interest" description="Disordered" evidence="1">
    <location>
        <begin position="37"/>
        <end position="61"/>
    </location>
</feature>
<name>A0A7C8IRJ0_9PEZI</name>
<evidence type="ECO:0000256" key="1">
    <source>
        <dbReference type="SAM" id="MobiDB-lite"/>
    </source>
</evidence>
<dbReference type="InterPro" id="IPR039146">
    <property type="entry name" value="GPANK1"/>
</dbReference>
<dbReference type="PROSITE" id="PS50174">
    <property type="entry name" value="G_PATCH"/>
    <property type="match status" value="1"/>
</dbReference>
<gene>
    <name evidence="3" type="ORF">GQX73_g5164</name>
</gene>
<dbReference type="AlphaFoldDB" id="A0A7C8IRJ0"/>
<organism evidence="3 4">
    <name type="scientific">Xylaria multiplex</name>
    <dbReference type="NCBI Taxonomy" id="323545"/>
    <lineage>
        <taxon>Eukaryota</taxon>
        <taxon>Fungi</taxon>
        <taxon>Dikarya</taxon>
        <taxon>Ascomycota</taxon>
        <taxon>Pezizomycotina</taxon>
        <taxon>Sordariomycetes</taxon>
        <taxon>Xylariomycetidae</taxon>
        <taxon>Xylariales</taxon>
        <taxon>Xylariaceae</taxon>
        <taxon>Xylaria</taxon>
    </lineage>
</organism>
<dbReference type="OrthoDB" id="20282at2759"/>
<comment type="caution">
    <text evidence="3">The sequence shown here is derived from an EMBL/GenBank/DDBJ whole genome shotgun (WGS) entry which is preliminary data.</text>
</comment>
<feature type="domain" description="G-patch" evidence="2">
    <location>
        <begin position="134"/>
        <end position="182"/>
    </location>
</feature>
<evidence type="ECO:0000313" key="3">
    <source>
        <dbReference type="EMBL" id="KAF2968438.1"/>
    </source>
</evidence>
<dbReference type="PANTHER" id="PTHR20923:SF1">
    <property type="entry name" value="G PATCH DOMAIN AND ANKYRIN REPEAT-CONTAINING PROTEIN 1"/>
    <property type="match status" value="1"/>
</dbReference>
<dbReference type="SMART" id="SM00443">
    <property type="entry name" value="G_patch"/>
    <property type="match status" value="1"/>
</dbReference>
<dbReference type="InterPro" id="IPR000467">
    <property type="entry name" value="G_patch_dom"/>
</dbReference>
<sequence>MASEEWSDDAESEEVPLQHKRPFGSGLKRKRVVFVPASSGNLNSTEESKPSESSGPSKSVSDIYLSIVMPKGAEETCTDEANAPAPDICDICKLPVNAASDAADAGKPSSRPHQASIAHQVCIAHSHPPSALDRSRMGLAVLEAQGWDPDARNGLGALNQGISFPIKAKPKNNTVGIGVEVPKDVATRKKEKPQMLNAKKVRKMASDDKRRQEKLRHQFYGNPEVEKYLGLS</sequence>
<dbReference type="EMBL" id="WUBL01000051">
    <property type="protein sequence ID" value="KAF2968438.1"/>
    <property type="molecule type" value="Genomic_DNA"/>
</dbReference>
<accession>A0A7C8IRJ0</accession>
<dbReference type="Pfam" id="PF01585">
    <property type="entry name" value="G-patch"/>
    <property type="match status" value="1"/>
</dbReference>
<dbReference type="PANTHER" id="PTHR20923">
    <property type="entry name" value="BAT4 PROTEIN-RELATED"/>
    <property type="match status" value="1"/>
</dbReference>
<feature type="region of interest" description="Disordered" evidence="1">
    <location>
        <begin position="190"/>
        <end position="219"/>
    </location>
</feature>
<feature type="compositionally biased region" description="Low complexity" evidence="1">
    <location>
        <begin position="51"/>
        <end position="61"/>
    </location>
</feature>
<reference evidence="3 4" key="1">
    <citation type="submission" date="2019-12" db="EMBL/GenBank/DDBJ databases">
        <title>Draft genome sequence of the ascomycete Xylaria multiplex DSM 110363.</title>
        <authorList>
            <person name="Buettner E."/>
            <person name="Kellner H."/>
        </authorList>
    </citation>
    <scope>NUCLEOTIDE SEQUENCE [LARGE SCALE GENOMIC DNA]</scope>
    <source>
        <strain evidence="3 4">DSM 110363</strain>
    </source>
</reference>
<dbReference type="Proteomes" id="UP000481858">
    <property type="component" value="Unassembled WGS sequence"/>
</dbReference>
<evidence type="ECO:0000313" key="4">
    <source>
        <dbReference type="Proteomes" id="UP000481858"/>
    </source>
</evidence>
<dbReference type="GO" id="GO:0003676">
    <property type="term" value="F:nucleic acid binding"/>
    <property type="evidence" value="ECO:0007669"/>
    <property type="project" value="InterPro"/>
</dbReference>
<keyword evidence="4" id="KW-1185">Reference proteome</keyword>
<protein>
    <recommendedName>
        <fullName evidence="2">G-patch domain-containing protein</fullName>
    </recommendedName>
</protein>